<accession>A0A4S4KTB7</accession>
<dbReference type="InterPro" id="IPR058567">
    <property type="entry name" value="Ig_TRAPPC9_Trs120_3rd"/>
</dbReference>
<dbReference type="GO" id="GO:0005802">
    <property type="term" value="C:trans-Golgi network"/>
    <property type="evidence" value="ECO:0007669"/>
    <property type="project" value="TreeGrafter"/>
</dbReference>
<dbReference type="Pfam" id="PF26282">
    <property type="entry name" value="Ig_TRAPPC9-Trs120_3rd"/>
    <property type="match status" value="1"/>
</dbReference>
<name>A0A4S4KTB7_9APHY</name>
<protein>
    <submittedName>
        <fullName evidence="4">Uncharacterized protein</fullName>
    </submittedName>
</protein>
<gene>
    <name evidence="4" type="ORF">EW026_g1424</name>
</gene>
<feature type="compositionally biased region" description="Basic and acidic residues" evidence="1">
    <location>
        <begin position="52"/>
        <end position="75"/>
    </location>
</feature>
<evidence type="ECO:0000256" key="1">
    <source>
        <dbReference type="SAM" id="MobiDB-lite"/>
    </source>
</evidence>
<feature type="region of interest" description="Disordered" evidence="1">
    <location>
        <begin position="44"/>
        <end position="75"/>
    </location>
</feature>
<dbReference type="PANTHER" id="PTHR21512:SF5">
    <property type="entry name" value="TRAFFICKING PROTEIN PARTICLE COMPLEX SUBUNIT 9"/>
    <property type="match status" value="1"/>
</dbReference>
<dbReference type="EMBL" id="SGPJ01000028">
    <property type="protein sequence ID" value="THH01268.1"/>
    <property type="molecule type" value="Genomic_DNA"/>
</dbReference>
<feature type="domain" description="Trs120/TRAPPC9 first Ig-like" evidence="2">
    <location>
        <begin position="2"/>
        <end position="108"/>
    </location>
</feature>
<evidence type="ECO:0000259" key="2">
    <source>
        <dbReference type="Pfam" id="PF26254"/>
    </source>
</evidence>
<evidence type="ECO:0000259" key="3">
    <source>
        <dbReference type="Pfam" id="PF26282"/>
    </source>
</evidence>
<reference evidence="4 5" key="1">
    <citation type="submission" date="2019-02" db="EMBL/GenBank/DDBJ databases">
        <title>Genome sequencing of the rare red list fungi Phlebia centrifuga.</title>
        <authorList>
            <person name="Buettner E."/>
            <person name="Kellner H."/>
        </authorList>
    </citation>
    <scope>NUCLEOTIDE SEQUENCE [LARGE SCALE GENOMIC DNA]</scope>
    <source>
        <strain evidence="4 5">DSM 108282</strain>
    </source>
</reference>
<dbReference type="Pfam" id="PF26254">
    <property type="entry name" value="Ig_TRAPPC9-Trs120_1st"/>
    <property type="match status" value="1"/>
</dbReference>
<keyword evidence="5" id="KW-1185">Reference proteome</keyword>
<comment type="caution">
    <text evidence="4">The sequence shown here is derived from an EMBL/GenBank/DDBJ whole genome shotgun (WGS) entry which is preliminary data.</text>
</comment>
<proteinExistence type="predicted"/>
<feature type="domain" description="Trs120/TRAPPC9 third Ig-like" evidence="3">
    <location>
        <begin position="261"/>
        <end position="426"/>
    </location>
</feature>
<evidence type="ECO:0000313" key="4">
    <source>
        <dbReference type="EMBL" id="THH01268.1"/>
    </source>
</evidence>
<dbReference type="InterPro" id="IPR058565">
    <property type="entry name" value="Ig_TRAPPC9_Trs120_1st"/>
</dbReference>
<dbReference type="PANTHER" id="PTHR21512">
    <property type="entry name" value="TRAFFICKING PROTEIN PARTICLE COMPLEX SUBUNIT 9"/>
    <property type="match status" value="1"/>
</dbReference>
<dbReference type="InterPro" id="IPR013935">
    <property type="entry name" value="Trs120_TRAPPC9"/>
</dbReference>
<sequence>MALVIPANSYHPVTITAQVLEAGILMVRGCIVQAPGGAPREFVLPVSSEDEESKRSRGRSAIENEAGRSKHAGLDSRLWKKQEKRYSKANTPAQPTPMRFLECKVVPEQPFLRIRRTSLTHGALMLYNGEKSSIRITLENTSSLPIDFMRLTFDDSTIAPAQQALADGGLSVFDTYETEYDLIHKPVFTWDSKGSKQEIGPGEKTVVTVNCVGKVGCASGVVHVSYSYFHRPRTTLDQPSDIFHTRQLSYPVLVTVYHMLECHAMDILPYSPDSTFATTRDSQGDGSDTTTTKIGLIVDDITDWCIFSIEVRNTYGLPFEVTFERQQAGAQIRMIAVNWLTTCADTEPCLMTSVVPPGSMSRVLIPVQKFRLAEEHISRPIPTLSDRQFILTKSNLTSAEERTQQELFWYREELLKLVRGRWKEVPTTDTTRVLTDDATYGRDSANRDRKDPAIVMALQGRWIGTIFSAVQWRYLYASSQRFRLPTREGDESITFATDINDQSLG</sequence>
<dbReference type="Proteomes" id="UP000309038">
    <property type="component" value="Unassembled WGS sequence"/>
</dbReference>
<dbReference type="Pfam" id="PF26280">
    <property type="entry name" value="Ig_TRAPPC9-Trs120_2nd"/>
    <property type="match status" value="1"/>
</dbReference>
<organism evidence="4 5">
    <name type="scientific">Hermanssonia centrifuga</name>
    <dbReference type="NCBI Taxonomy" id="98765"/>
    <lineage>
        <taxon>Eukaryota</taxon>
        <taxon>Fungi</taxon>
        <taxon>Dikarya</taxon>
        <taxon>Basidiomycota</taxon>
        <taxon>Agaricomycotina</taxon>
        <taxon>Agaricomycetes</taxon>
        <taxon>Polyporales</taxon>
        <taxon>Meruliaceae</taxon>
        <taxon>Hermanssonia</taxon>
    </lineage>
</organism>
<evidence type="ECO:0000313" key="5">
    <source>
        <dbReference type="Proteomes" id="UP000309038"/>
    </source>
</evidence>
<dbReference type="AlphaFoldDB" id="A0A4S4KTB7"/>